<sequence length="364" mass="41976">MNIAIVGRHPNLEKGFNSVMSMLWVRGLSRFANKIILYLPISETHDPIELLLKQGFSDLDSLPRWGLNFEIKPIANADEIDNSIDVVIWQSYRPQEESLRKNIRKLGFFMVKNPPRLFSGDIDRDKKKADALCKEYDFIFASLQQDIIDISQIDCDHNKFAYLPRGFDVEALSPNKSDNPTIGFDKAVKGQEFGLKSIDHIVKAGEALLHQDAKVQFLSLRDSIQSLNSKRIPLLGYPDFYNQFINKLWVYMPIDFDYSVHAKGKVYANNQHRYIGLYENQIIEAQLSGALILSRRYDIPEELIMLPAESQVEDYSKDIDILEKLVAHLENFSERSMLTMEMSRSKHDYLSTTSKLYQKLKSTI</sequence>
<reference evidence="1 2" key="1">
    <citation type="submission" date="2019-07" db="EMBL/GenBank/DDBJ databases">
        <title>Diversity of Bacteria from Kongsfjorden, Arctic.</title>
        <authorList>
            <person name="Yu Y."/>
        </authorList>
    </citation>
    <scope>NUCLEOTIDE SEQUENCE [LARGE SCALE GENOMIC DNA]</scope>
    <source>
        <strain evidence="1 2">SM1923</strain>
    </source>
</reference>
<organism evidence="1 2">
    <name type="scientific">Cobetia crustatorum</name>
    <dbReference type="NCBI Taxonomy" id="553385"/>
    <lineage>
        <taxon>Bacteria</taxon>
        <taxon>Pseudomonadati</taxon>
        <taxon>Pseudomonadota</taxon>
        <taxon>Gammaproteobacteria</taxon>
        <taxon>Oceanospirillales</taxon>
        <taxon>Halomonadaceae</taxon>
        <taxon>Cobetia</taxon>
    </lineage>
</organism>
<proteinExistence type="predicted"/>
<gene>
    <name evidence="1" type="ORF">FQP86_07100</name>
</gene>
<dbReference type="EMBL" id="VNFH01000004">
    <property type="protein sequence ID" value="TVU71285.1"/>
    <property type="molecule type" value="Genomic_DNA"/>
</dbReference>
<name>A0A558HQ87_9GAMM</name>
<dbReference type="RefSeq" id="WP_144727141.1">
    <property type="nucleotide sequence ID" value="NZ_CAWOWR010000097.1"/>
</dbReference>
<accession>A0A558HQ87</accession>
<evidence type="ECO:0008006" key="3">
    <source>
        <dbReference type="Google" id="ProtNLM"/>
    </source>
</evidence>
<dbReference type="Proteomes" id="UP000319941">
    <property type="component" value="Unassembled WGS sequence"/>
</dbReference>
<dbReference type="AlphaFoldDB" id="A0A558HQ87"/>
<protein>
    <recommendedName>
        <fullName evidence="3">Glycosyltransferase family 1 protein</fullName>
    </recommendedName>
</protein>
<keyword evidence="2" id="KW-1185">Reference proteome</keyword>
<evidence type="ECO:0000313" key="2">
    <source>
        <dbReference type="Proteomes" id="UP000319941"/>
    </source>
</evidence>
<evidence type="ECO:0000313" key="1">
    <source>
        <dbReference type="EMBL" id="TVU71285.1"/>
    </source>
</evidence>
<comment type="caution">
    <text evidence="1">The sequence shown here is derived from an EMBL/GenBank/DDBJ whole genome shotgun (WGS) entry which is preliminary data.</text>
</comment>